<reference evidence="15 16" key="1">
    <citation type="journal article" date="2017" name="Int. J. Syst. Evol. Microbiol.">
        <title>Macrococcus canis sp. nov., a skin bacterium associated with infections in dogs.</title>
        <authorList>
            <person name="Gobeli Brawand S."/>
            <person name="Cotting K."/>
            <person name="Gomez-Sanz E."/>
            <person name="Collaud A."/>
            <person name="Thomann A."/>
            <person name="Brodard I."/>
            <person name="Rodriguez-Campos S."/>
            <person name="Strauss C."/>
            <person name="Perreten V."/>
        </authorList>
    </citation>
    <scope>NUCLEOTIDE SEQUENCE [LARGE SCALE GENOMIC DNA]</scope>
    <source>
        <strain evidence="15 16">KM45013</strain>
    </source>
</reference>
<dbReference type="NCBIfam" id="TIGR00595">
    <property type="entry name" value="priA"/>
    <property type="match status" value="1"/>
</dbReference>
<comment type="cofactor">
    <cofactor evidence="12">
        <name>Zn(2+)</name>
        <dbReference type="ChEBI" id="CHEBI:29105"/>
    </cofactor>
    <text evidence="12">Binds 2 zinc ions per subunit.</text>
</comment>
<dbReference type="GO" id="GO:0016887">
    <property type="term" value="F:ATP hydrolysis activity"/>
    <property type="evidence" value="ECO:0007669"/>
    <property type="project" value="RHEA"/>
</dbReference>
<dbReference type="EC" id="5.6.2.4" evidence="12"/>
<dbReference type="Pfam" id="PF00271">
    <property type="entry name" value="Helicase_C"/>
    <property type="match status" value="1"/>
</dbReference>
<dbReference type="InterPro" id="IPR040498">
    <property type="entry name" value="PriA_CRR"/>
</dbReference>
<dbReference type="OrthoDB" id="9759544at2"/>
<comment type="subunit">
    <text evidence="12">Component of the replication restart primosome.</text>
</comment>
<dbReference type="SMART" id="SM00487">
    <property type="entry name" value="DEXDc"/>
    <property type="match status" value="1"/>
</dbReference>
<evidence type="ECO:0000256" key="12">
    <source>
        <dbReference type="HAMAP-Rule" id="MF_00983"/>
    </source>
</evidence>
<dbReference type="Pfam" id="PF18074">
    <property type="entry name" value="PriA_C"/>
    <property type="match status" value="1"/>
</dbReference>
<keyword evidence="6 12" id="KW-0347">Helicase</keyword>
<keyword evidence="3 12" id="KW-0479">Metal-binding</keyword>
<dbReference type="GO" id="GO:0006310">
    <property type="term" value="P:DNA recombination"/>
    <property type="evidence" value="ECO:0007669"/>
    <property type="project" value="InterPro"/>
</dbReference>
<evidence type="ECO:0000313" key="15">
    <source>
        <dbReference type="EMBL" id="ARQ06672.1"/>
    </source>
</evidence>
<dbReference type="GeneID" id="35295157"/>
<keyword evidence="4 12" id="KW-0547">Nucleotide-binding</keyword>
<evidence type="ECO:0000313" key="16">
    <source>
        <dbReference type="Proteomes" id="UP000194154"/>
    </source>
</evidence>
<feature type="domain" description="Helicase C-terminal" evidence="14">
    <location>
        <begin position="511"/>
        <end position="707"/>
    </location>
</feature>
<evidence type="ECO:0000256" key="7">
    <source>
        <dbReference type="ARBA" id="ARBA00022833"/>
    </source>
</evidence>
<dbReference type="AlphaFoldDB" id="A0A1W7AAM0"/>
<evidence type="ECO:0000256" key="2">
    <source>
        <dbReference type="ARBA" id="ARBA00022705"/>
    </source>
</evidence>
<comment type="function">
    <text evidence="12">Initiates the restart of stalled replication forks, which reloads the replicative helicase on sites other than the origin of replication. Recognizes and binds to abandoned replication forks and remodels them to uncover a helicase loading site. Promotes assembly of the primosome at these replication forks.</text>
</comment>
<dbReference type="InterPro" id="IPR005259">
    <property type="entry name" value="PriA"/>
</dbReference>
<dbReference type="PROSITE" id="PS51192">
    <property type="entry name" value="HELICASE_ATP_BIND_1"/>
    <property type="match status" value="1"/>
</dbReference>
<feature type="binding site" evidence="12">
    <location>
        <position position="538"/>
    </location>
    <ligand>
        <name>Zn(2+)</name>
        <dbReference type="ChEBI" id="CHEBI:29105"/>
        <label>1</label>
    </ligand>
</feature>
<keyword evidence="16" id="KW-1185">Reference proteome</keyword>
<evidence type="ECO:0000256" key="6">
    <source>
        <dbReference type="ARBA" id="ARBA00022806"/>
    </source>
</evidence>
<feature type="binding site" evidence="12">
    <location>
        <position position="525"/>
    </location>
    <ligand>
        <name>Zn(2+)</name>
        <dbReference type="ChEBI" id="CHEBI:29105"/>
        <label>2</label>
    </ligand>
</feature>
<dbReference type="SMART" id="SM00490">
    <property type="entry name" value="HELICc"/>
    <property type="match status" value="1"/>
</dbReference>
<evidence type="ECO:0000256" key="11">
    <source>
        <dbReference type="ARBA" id="ARBA00048988"/>
    </source>
</evidence>
<sequence>MIAKIIVDVNSKRVDKLFDYSVPEHLESDIVPGQRVVVPFGPRKIQGYVIAVTDNADYDKLKPIIAIQDFIPELTPELIDLSEWMSYSHVSKRIAVLDAMLPNAVKGKYKKIFRLIDDETMPQELTQYFKEAILTLERAQQLEIVPLLKPYIEAGDVVEDIEVSQKYQKKTFVGVKLKHANVDEIISQLRSETQIRAIELIHDAGELTLIELKEEGISNAVVNTLVKKGLLEKINIETTRDPYAHKVFFEDKEKALHDEQQHAFDTVMAAIHNNQSETFLLHGITGSGKTEVYLQLIKEVLDKGQDAIVLVPEIALTPQMVNRFKSRFGDEVAVLHSGLSNGERYDEWRKIKMGEARVSVGARSSIFAPFKNIGIIIIDEEHETTYKQEDYPRYHAREIAEWRAKYHHCPLVLGSATPSLESYARAEKGVYTKLEMLTRANKAAMPEMIVANMREELMQGNRSMFSNVLRDKIQEKIDKGEQVVLFLNRRGHAQFMLCRDCGHVPMCPNCDISLTYHKFTDELKCHYCGYKQPPVNTCPSCDSEHIREMGVGTQKVEEIIYQTFSNAKVIRMDNDTTRKKGAHERLLEQFKNGEANILLGTQMIAKGLDFPNITLVGVLNADTMLNLPDFRASEKTYQLITQVAGRAGRSDKTGEVVIQTYNPEHYAIQHAVNYDYKAFFKEEMEFRRLGKYPPYFYMIYLNMQHYNLKTVLTESKHIHDILIQHLSPKAYVLGPAPSPIARINNQHRFQILIKFKSEPELLKALNYLDDHYHELFVKDKFSLHIDINPYMMM</sequence>
<evidence type="ECO:0000256" key="9">
    <source>
        <dbReference type="ARBA" id="ARBA00023125"/>
    </source>
</evidence>
<dbReference type="Pfam" id="PF04851">
    <property type="entry name" value="ResIII"/>
    <property type="match status" value="1"/>
</dbReference>
<dbReference type="FunFam" id="3.40.50.300:FF:000489">
    <property type="entry name" value="Primosome assembly protein PriA"/>
    <property type="match status" value="1"/>
</dbReference>
<dbReference type="PANTHER" id="PTHR30580:SF0">
    <property type="entry name" value="PRIMOSOMAL PROTEIN N"/>
    <property type="match status" value="1"/>
</dbReference>
<evidence type="ECO:0000256" key="8">
    <source>
        <dbReference type="ARBA" id="ARBA00022840"/>
    </source>
</evidence>
<dbReference type="GO" id="GO:1990077">
    <property type="term" value="C:primosome complex"/>
    <property type="evidence" value="ECO:0007669"/>
    <property type="project" value="UniProtKB-UniRule"/>
</dbReference>
<keyword evidence="1 12" id="KW-0639">Primosome</keyword>
<proteinExistence type="inferred from homology"/>
<dbReference type="InterPro" id="IPR042115">
    <property type="entry name" value="PriA_3primeBD_sf"/>
</dbReference>
<dbReference type="GO" id="GO:0006302">
    <property type="term" value="P:double-strand break repair"/>
    <property type="evidence" value="ECO:0007669"/>
    <property type="project" value="InterPro"/>
</dbReference>
<accession>A0A1W7AAM0</accession>
<dbReference type="GO" id="GO:0008270">
    <property type="term" value="F:zinc ion binding"/>
    <property type="evidence" value="ECO:0007669"/>
    <property type="project" value="UniProtKB-UniRule"/>
</dbReference>
<evidence type="ECO:0000256" key="3">
    <source>
        <dbReference type="ARBA" id="ARBA00022723"/>
    </source>
</evidence>
<evidence type="ECO:0000256" key="4">
    <source>
        <dbReference type="ARBA" id="ARBA00022741"/>
    </source>
</evidence>
<dbReference type="Gene3D" id="3.40.1440.60">
    <property type="entry name" value="PriA, 3(prime) DNA-binding domain"/>
    <property type="match status" value="1"/>
</dbReference>
<evidence type="ECO:0000256" key="5">
    <source>
        <dbReference type="ARBA" id="ARBA00022801"/>
    </source>
</evidence>
<dbReference type="InterPro" id="IPR014001">
    <property type="entry name" value="Helicase_ATP-bd"/>
</dbReference>
<dbReference type="STRING" id="1855823.MCCS_10250"/>
<dbReference type="InterPro" id="IPR006935">
    <property type="entry name" value="Helicase/UvrB_N"/>
</dbReference>
<dbReference type="PROSITE" id="PS51194">
    <property type="entry name" value="HELICASE_CTER"/>
    <property type="match status" value="1"/>
</dbReference>
<gene>
    <name evidence="12 15" type="primary">priA</name>
    <name evidence="15" type="ORF">MCCS_10250</name>
</gene>
<dbReference type="NCBIfam" id="NF004066">
    <property type="entry name" value="PRK05580.1-3"/>
    <property type="match status" value="1"/>
</dbReference>
<feature type="binding site" evidence="12">
    <location>
        <position position="498"/>
    </location>
    <ligand>
        <name>Zn(2+)</name>
        <dbReference type="ChEBI" id="CHEBI:29105"/>
        <label>1</label>
    </ligand>
</feature>
<keyword evidence="8 12" id="KW-0067">ATP-binding</keyword>
<dbReference type="Pfam" id="PF17764">
    <property type="entry name" value="PriA_3primeBD"/>
    <property type="match status" value="1"/>
</dbReference>
<feature type="binding site" evidence="12">
    <location>
        <position position="501"/>
    </location>
    <ligand>
        <name>Zn(2+)</name>
        <dbReference type="ChEBI" id="CHEBI:29105"/>
        <label>1</label>
    </ligand>
</feature>
<dbReference type="Pfam" id="PF18319">
    <property type="entry name" value="Zn_ribbon_PriA"/>
    <property type="match status" value="1"/>
</dbReference>
<comment type="catalytic activity">
    <reaction evidence="11 12">
        <text>ATP + H2O = ADP + phosphate + H(+)</text>
        <dbReference type="Rhea" id="RHEA:13065"/>
        <dbReference type="ChEBI" id="CHEBI:15377"/>
        <dbReference type="ChEBI" id="CHEBI:15378"/>
        <dbReference type="ChEBI" id="CHEBI:30616"/>
        <dbReference type="ChEBI" id="CHEBI:43474"/>
        <dbReference type="ChEBI" id="CHEBI:456216"/>
        <dbReference type="EC" id="5.6.2.4"/>
    </reaction>
</comment>
<evidence type="ECO:0000256" key="10">
    <source>
        <dbReference type="ARBA" id="ARBA00023235"/>
    </source>
</evidence>
<dbReference type="KEGG" id="mcak:MCCS_10250"/>
<keyword evidence="10 12" id="KW-0413">Isomerase</keyword>
<dbReference type="InterPro" id="IPR041222">
    <property type="entry name" value="PriA_3primeBD"/>
</dbReference>
<dbReference type="Gene3D" id="3.40.50.300">
    <property type="entry name" value="P-loop containing nucleotide triphosphate hydrolases"/>
    <property type="match status" value="2"/>
</dbReference>
<organism evidence="15 16">
    <name type="scientific">Macrococcoides canis</name>
    <dbReference type="NCBI Taxonomy" id="1855823"/>
    <lineage>
        <taxon>Bacteria</taxon>
        <taxon>Bacillati</taxon>
        <taxon>Bacillota</taxon>
        <taxon>Bacilli</taxon>
        <taxon>Bacillales</taxon>
        <taxon>Staphylococcaceae</taxon>
        <taxon>Macrococcoides</taxon>
    </lineage>
</organism>
<keyword evidence="2 12" id="KW-0235">DNA replication</keyword>
<dbReference type="PANTHER" id="PTHR30580">
    <property type="entry name" value="PRIMOSOMAL PROTEIN N"/>
    <property type="match status" value="1"/>
</dbReference>
<dbReference type="GO" id="GO:0005524">
    <property type="term" value="F:ATP binding"/>
    <property type="evidence" value="ECO:0007669"/>
    <property type="project" value="UniProtKB-UniRule"/>
</dbReference>
<evidence type="ECO:0000259" key="13">
    <source>
        <dbReference type="PROSITE" id="PS51192"/>
    </source>
</evidence>
<dbReference type="RefSeq" id="WP_086042327.1">
    <property type="nucleotide sequence ID" value="NZ_CBCRZA010000006.1"/>
</dbReference>
<dbReference type="InterPro" id="IPR027417">
    <property type="entry name" value="P-loop_NTPase"/>
</dbReference>
<feature type="binding site" evidence="12">
    <location>
        <position position="541"/>
    </location>
    <ligand>
        <name>Zn(2+)</name>
        <dbReference type="ChEBI" id="CHEBI:29105"/>
        <label>1</label>
    </ligand>
</feature>
<dbReference type="Proteomes" id="UP000194154">
    <property type="component" value="Chromosome"/>
</dbReference>
<dbReference type="CDD" id="cd17929">
    <property type="entry name" value="DEXHc_priA"/>
    <property type="match status" value="1"/>
</dbReference>
<dbReference type="GO" id="GO:0003677">
    <property type="term" value="F:DNA binding"/>
    <property type="evidence" value="ECO:0007669"/>
    <property type="project" value="UniProtKB-UniRule"/>
</dbReference>
<comment type="catalytic activity">
    <reaction evidence="12">
        <text>Couples ATP hydrolysis with the unwinding of duplex DNA by translocating in the 3'-5' direction.</text>
        <dbReference type="EC" id="5.6.2.4"/>
    </reaction>
</comment>
<feature type="domain" description="Helicase ATP-binding" evidence="13">
    <location>
        <begin position="270"/>
        <end position="436"/>
    </location>
</feature>
<dbReference type="GO" id="GO:0043138">
    <property type="term" value="F:3'-5' DNA helicase activity"/>
    <property type="evidence" value="ECO:0007669"/>
    <property type="project" value="UniProtKB-EC"/>
</dbReference>
<dbReference type="CDD" id="cd18804">
    <property type="entry name" value="SF2_C_priA"/>
    <property type="match status" value="1"/>
</dbReference>
<dbReference type="GO" id="GO:0006270">
    <property type="term" value="P:DNA replication initiation"/>
    <property type="evidence" value="ECO:0007669"/>
    <property type="project" value="TreeGrafter"/>
</dbReference>
<name>A0A1W7AAM0_9STAP</name>
<feature type="binding site" evidence="12">
    <location>
        <position position="528"/>
    </location>
    <ligand>
        <name>Zn(2+)</name>
        <dbReference type="ChEBI" id="CHEBI:29105"/>
        <label>2</label>
    </ligand>
</feature>
<feature type="binding site" evidence="12">
    <location>
        <position position="510"/>
    </location>
    <ligand>
        <name>Zn(2+)</name>
        <dbReference type="ChEBI" id="CHEBI:29105"/>
        <label>2</label>
    </ligand>
</feature>
<evidence type="ECO:0000259" key="14">
    <source>
        <dbReference type="PROSITE" id="PS51194"/>
    </source>
</evidence>
<keyword evidence="9 12" id="KW-0238">DNA-binding</keyword>
<dbReference type="GO" id="GO:0006269">
    <property type="term" value="P:DNA replication, synthesis of primer"/>
    <property type="evidence" value="ECO:0007669"/>
    <property type="project" value="UniProtKB-KW"/>
</dbReference>
<dbReference type="HAMAP" id="MF_00983">
    <property type="entry name" value="PriA"/>
    <property type="match status" value="1"/>
</dbReference>
<dbReference type="FunFam" id="3.40.1440.60:FF:000001">
    <property type="entry name" value="Primosomal protein N"/>
    <property type="match status" value="1"/>
</dbReference>
<protein>
    <recommendedName>
        <fullName evidence="12">Replication restart protein PriA</fullName>
    </recommendedName>
    <alternativeName>
        <fullName evidence="12">ATP-dependent DNA helicase PriA</fullName>
        <ecNumber evidence="12">5.6.2.4</ecNumber>
    </alternativeName>
    <alternativeName>
        <fullName evidence="12">DNA 3'-5' helicase PriA</fullName>
    </alternativeName>
</protein>
<dbReference type="SUPFAM" id="SSF52540">
    <property type="entry name" value="P-loop containing nucleoside triphosphate hydrolases"/>
    <property type="match status" value="1"/>
</dbReference>
<evidence type="ECO:0000256" key="1">
    <source>
        <dbReference type="ARBA" id="ARBA00022515"/>
    </source>
</evidence>
<keyword evidence="5 12" id="KW-0378">Hydrolase</keyword>
<comment type="similarity">
    <text evidence="12">Belongs to the helicase family. PriA subfamily.</text>
</comment>
<dbReference type="InterPro" id="IPR041236">
    <property type="entry name" value="PriA_C"/>
</dbReference>
<feature type="binding site" evidence="12">
    <location>
        <position position="507"/>
    </location>
    <ligand>
        <name>Zn(2+)</name>
        <dbReference type="ChEBI" id="CHEBI:29105"/>
        <label>2</label>
    </ligand>
</feature>
<dbReference type="InterPro" id="IPR001650">
    <property type="entry name" value="Helicase_C-like"/>
</dbReference>
<keyword evidence="7 12" id="KW-0862">Zinc</keyword>
<dbReference type="EMBL" id="CP021059">
    <property type="protein sequence ID" value="ARQ06672.1"/>
    <property type="molecule type" value="Genomic_DNA"/>
</dbReference>